<keyword evidence="3" id="KW-1185">Reference proteome</keyword>
<evidence type="ECO:0000256" key="1">
    <source>
        <dbReference type="SAM" id="SignalP"/>
    </source>
</evidence>
<organism evidence="2 3">
    <name type="scientific">Kipferlia bialata</name>
    <dbReference type="NCBI Taxonomy" id="797122"/>
    <lineage>
        <taxon>Eukaryota</taxon>
        <taxon>Metamonada</taxon>
        <taxon>Carpediemonas-like organisms</taxon>
        <taxon>Kipferlia</taxon>
    </lineage>
</organism>
<dbReference type="Proteomes" id="UP000265618">
    <property type="component" value="Unassembled WGS sequence"/>
</dbReference>
<name>A0A9K3D4Z4_9EUKA</name>
<feature type="signal peptide" evidence="1">
    <location>
        <begin position="1"/>
        <end position="18"/>
    </location>
</feature>
<dbReference type="EMBL" id="BDIP01004565">
    <property type="protein sequence ID" value="GIQ88966.1"/>
    <property type="molecule type" value="Genomic_DNA"/>
</dbReference>
<dbReference type="InterPro" id="IPR000408">
    <property type="entry name" value="Reg_chr_condens"/>
</dbReference>
<reference evidence="2 3" key="1">
    <citation type="journal article" date="2018" name="PLoS ONE">
        <title>The draft genome of Kipferlia bialata reveals reductive genome evolution in fornicate parasites.</title>
        <authorList>
            <person name="Tanifuji G."/>
            <person name="Takabayashi S."/>
            <person name="Kume K."/>
            <person name="Takagi M."/>
            <person name="Nakayama T."/>
            <person name="Kamikawa R."/>
            <person name="Inagaki Y."/>
            <person name="Hashimoto T."/>
        </authorList>
    </citation>
    <scope>NUCLEOTIDE SEQUENCE [LARGE SCALE GENOMIC DNA]</scope>
    <source>
        <strain evidence="2">NY0173</strain>
    </source>
</reference>
<evidence type="ECO:0000313" key="2">
    <source>
        <dbReference type="EMBL" id="GIQ88966.1"/>
    </source>
</evidence>
<protein>
    <submittedName>
        <fullName evidence="2">Uncharacterized protein</fullName>
    </submittedName>
</protein>
<gene>
    <name evidence="2" type="ORF">KIPB_011327</name>
</gene>
<accession>A0A9K3D4Z4</accession>
<proteinExistence type="predicted"/>
<feature type="chain" id="PRO_5039945751" evidence="1">
    <location>
        <begin position="19"/>
        <end position="124"/>
    </location>
</feature>
<dbReference type="AlphaFoldDB" id="A0A9K3D4Z4"/>
<sequence length="124" mass="12883">MHVLSALVLVGTLGLILAKEEGILSFGSNAYGQLGQGKISISESTPALSSSPWGNANPVDMCSGECNKLPLRDSKGYLSLSVSLSLSLSLCLSVSLSLSLSVSLSLCLSLTHTLSIHIYIPTDC</sequence>
<keyword evidence="1" id="KW-0732">Signal</keyword>
<evidence type="ECO:0000313" key="3">
    <source>
        <dbReference type="Proteomes" id="UP000265618"/>
    </source>
</evidence>
<comment type="caution">
    <text evidence="2">The sequence shown here is derived from an EMBL/GenBank/DDBJ whole genome shotgun (WGS) entry which is preliminary data.</text>
</comment>
<dbReference type="Pfam" id="PF00415">
    <property type="entry name" value="RCC1"/>
    <property type="match status" value="1"/>
</dbReference>